<keyword evidence="1 2" id="KW-0238">DNA-binding</keyword>
<name>A0A923H9Z2_9FLAO</name>
<proteinExistence type="predicted"/>
<dbReference type="InterPro" id="IPR009057">
    <property type="entry name" value="Homeodomain-like_sf"/>
</dbReference>
<feature type="DNA-binding region" description="H-T-H motif" evidence="2">
    <location>
        <begin position="25"/>
        <end position="44"/>
    </location>
</feature>
<evidence type="ECO:0000256" key="2">
    <source>
        <dbReference type="PROSITE-ProRule" id="PRU00335"/>
    </source>
</evidence>
<dbReference type="Gene3D" id="1.10.357.10">
    <property type="entry name" value="Tetracycline Repressor, domain 2"/>
    <property type="match status" value="1"/>
</dbReference>
<dbReference type="Pfam" id="PF00440">
    <property type="entry name" value="TetR_N"/>
    <property type="match status" value="1"/>
</dbReference>
<accession>A0A923H9Z2</accession>
<dbReference type="Pfam" id="PF13972">
    <property type="entry name" value="TetR"/>
    <property type="match status" value="1"/>
</dbReference>
<sequence length="209" mass="24256">MGKTKDKILLTALDLFNSQGMAKVTLRTIAQTIGISQGNLNYHFKRREDIVEALYFEIVEGVNEAIANSIKPNNPLEGVFLTTRSIMLTFYKYHFFLLDFVLIMRAHKKIKIHYQKLIKQRETEFLGMIEILIDKGLIRKPLFSDEYNNLFKRFQILSDFWMSSVVVEKGKVTKASVNEYSETINQSIFPYLTLKGQELYKSVSLPNLD</sequence>
<dbReference type="RefSeq" id="WP_186561233.1">
    <property type="nucleotide sequence ID" value="NZ_JACNMF010000002.1"/>
</dbReference>
<dbReference type="Proteomes" id="UP000656244">
    <property type="component" value="Unassembled WGS sequence"/>
</dbReference>
<evidence type="ECO:0000259" key="3">
    <source>
        <dbReference type="PROSITE" id="PS50977"/>
    </source>
</evidence>
<dbReference type="PROSITE" id="PS50977">
    <property type="entry name" value="HTH_TETR_2"/>
    <property type="match status" value="1"/>
</dbReference>
<comment type="caution">
    <text evidence="4">The sequence shown here is derived from an EMBL/GenBank/DDBJ whole genome shotgun (WGS) entry which is preliminary data.</text>
</comment>
<dbReference type="InterPro" id="IPR050624">
    <property type="entry name" value="HTH-type_Tx_Regulator"/>
</dbReference>
<gene>
    <name evidence="4" type="ORF">H7U19_08320</name>
</gene>
<dbReference type="PANTHER" id="PTHR43479:SF11">
    <property type="entry name" value="ACREF_ENVCD OPERON REPRESSOR-RELATED"/>
    <property type="match status" value="1"/>
</dbReference>
<dbReference type="PANTHER" id="PTHR43479">
    <property type="entry name" value="ACREF/ENVCD OPERON REPRESSOR-RELATED"/>
    <property type="match status" value="1"/>
</dbReference>
<evidence type="ECO:0000313" key="5">
    <source>
        <dbReference type="Proteomes" id="UP000656244"/>
    </source>
</evidence>
<dbReference type="SUPFAM" id="SSF46689">
    <property type="entry name" value="Homeodomain-like"/>
    <property type="match status" value="1"/>
</dbReference>
<evidence type="ECO:0000313" key="4">
    <source>
        <dbReference type="EMBL" id="MBC3758404.1"/>
    </source>
</evidence>
<dbReference type="InterPro" id="IPR025722">
    <property type="entry name" value="TetR"/>
</dbReference>
<evidence type="ECO:0000256" key="1">
    <source>
        <dbReference type="ARBA" id="ARBA00023125"/>
    </source>
</evidence>
<keyword evidence="5" id="KW-1185">Reference proteome</keyword>
<organism evidence="4 5">
    <name type="scientific">Hyunsoonleella aquatilis</name>
    <dbReference type="NCBI Taxonomy" id="2762758"/>
    <lineage>
        <taxon>Bacteria</taxon>
        <taxon>Pseudomonadati</taxon>
        <taxon>Bacteroidota</taxon>
        <taxon>Flavobacteriia</taxon>
        <taxon>Flavobacteriales</taxon>
        <taxon>Flavobacteriaceae</taxon>
    </lineage>
</organism>
<dbReference type="AlphaFoldDB" id="A0A923H9Z2"/>
<dbReference type="InterPro" id="IPR001647">
    <property type="entry name" value="HTH_TetR"/>
</dbReference>
<feature type="domain" description="HTH tetR-type" evidence="3">
    <location>
        <begin position="2"/>
        <end position="62"/>
    </location>
</feature>
<reference evidence="4" key="1">
    <citation type="submission" date="2020-08" db="EMBL/GenBank/DDBJ databases">
        <title>Hyunsoonleella sp. strain SJ7 genome sequencing and assembly.</title>
        <authorList>
            <person name="Kim I."/>
        </authorList>
    </citation>
    <scope>NUCLEOTIDE SEQUENCE</scope>
    <source>
        <strain evidence="4">SJ7</strain>
    </source>
</reference>
<dbReference type="PRINTS" id="PR00455">
    <property type="entry name" value="HTHTETR"/>
</dbReference>
<dbReference type="EMBL" id="JACNMF010000002">
    <property type="protein sequence ID" value="MBC3758404.1"/>
    <property type="molecule type" value="Genomic_DNA"/>
</dbReference>
<dbReference type="GO" id="GO:0003677">
    <property type="term" value="F:DNA binding"/>
    <property type="evidence" value="ECO:0007669"/>
    <property type="project" value="UniProtKB-UniRule"/>
</dbReference>
<protein>
    <submittedName>
        <fullName evidence="4">TetR/AcrR family transcriptional regulator</fullName>
    </submittedName>
</protein>